<dbReference type="Pfam" id="PF03168">
    <property type="entry name" value="LEA_2"/>
    <property type="match status" value="1"/>
</dbReference>
<dbReference type="Proteomes" id="UP001154282">
    <property type="component" value="Unassembled WGS sequence"/>
</dbReference>
<dbReference type="GO" id="GO:0098542">
    <property type="term" value="P:defense response to other organism"/>
    <property type="evidence" value="ECO:0007669"/>
    <property type="project" value="InterPro"/>
</dbReference>
<gene>
    <name evidence="8" type="ORF">LITE_LOCUS34714</name>
</gene>
<feature type="region of interest" description="Disordered" evidence="5">
    <location>
        <begin position="1"/>
        <end position="54"/>
    </location>
</feature>
<feature type="domain" description="Late embryogenesis abundant protein LEA-2 subgroup" evidence="7">
    <location>
        <begin position="127"/>
        <end position="184"/>
    </location>
</feature>
<comment type="caution">
    <text evidence="8">The sequence shown here is derived from an EMBL/GenBank/DDBJ whole genome shotgun (WGS) entry which is preliminary data.</text>
</comment>
<evidence type="ECO:0000256" key="1">
    <source>
        <dbReference type="ARBA" id="ARBA00004167"/>
    </source>
</evidence>
<keyword evidence="2 6" id="KW-0812">Transmembrane</keyword>
<evidence type="ECO:0000256" key="3">
    <source>
        <dbReference type="ARBA" id="ARBA00022989"/>
    </source>
</evidence>
<proteinExistence type="predicted"/>
<dbReference type="GO" id="GO:0005886">
    <property type="term" value="C:plasma membrane"/>
    <property type="evidence" value="ECO:0007669"/>
    <property type="project" value="TreeGrafter"/>
</dbReference>
<evidence type="ECO:0000256" key="4">
    <source>
        <dbReference type="ARBA" id="ARBA00023136"/>
    </source>
</evidence>
<dbReference type="PANTHER" id="PTHR31234:SF72">
    <property type="entry name" value="NDR1_HIN1-LIKE PROTEIN 6"/>
    <property type="match status" value="1"/>
</dbReference>
<keyword evidence="9" id="KW-1185">Reference proteome</keyword>
<feature type="transmembrane region" description="Helical" evidence="6">
    <location>
        <begin position="73"/>
        <end position="92"/>
    </location>
</feature>
<organism evidence="8 9">
    <name type="scientific">Linum tenue</name>
    <dbReference type="NCBI Taxonomy" id="586396"/>
    <lineage>
        <taxon>Eukaryota</taxon>
        <taxon>Viridiplantae</taxon>
        <taxon>Streptophyta</taxon>
        <taxon>Embryophyta</taxon>
        <taxon>Tracheophyta</taxon>
        <taxon>Spermatophyta</taxon>
        <taxon>Magnoliopsida</taxon>
        <taxon>eudicotyledons</taxon>
        <taxon>Gunneridae</taxon>
        <taxon>Pentapetalae</taxon>
        <taxon>rosids</taxon>
        <taxon>fabids</taxon>
        <taxon>Malpighiales</taxon>
        <taxon>Linaceae</taxon>
        <taxon>Linum</taxon>
    </lineage>
</organism>
<reference evidence="8" key="1">
    <citation type="submission" date="2022-08" db="EMBL/GenBank/DDBJ databases">
        <authorList>
            <person name="Gutierrez-Valencia J."/>
        </authorList>
    </citation>
    <scope>NUCLEOTIDE SEQUENCE</scope>
</reference>
<protein>
    <recommendedName>
        <fullName evidence="7">Late embryogenesis abundant protein LEA-2 subgroup domain-containing protein</fullName>
    </recommendedName>
</protein>
<evidence type="ECO:0000256" key="6">
    <source>
        <dbReference type="SAM" id="Phobius"/>
    </source>
</evidence>
<dbReference type="PANTHER" id="PTHR31234">
    <property type="entry name" value="LATE EMBRYOGENESIS ABUNDANT (LEA) HYDROXYPROLINE-RICH GLYCOPROTEIN FAMILY"/>
    <property type="match status" value="1"/>
</dbReference>
<keyword evidence="3 6" id="KW-1133">Transmembrane helix</keyword>
<evidence type="ECO:0000313" key="8">
    <source>
        <dbReference type="EMBL" id="CAI0460958.1"/>
    </source>
</evidence>
<dbReference type="EMBL" id="CAMGYJ010000008">
    <property type="protein sequence ID" value="CAI0460958.1"/>
    <property type="molecule type" value="Genomic_DNA"/>
</dbReference>
<dbReference type="AlphaFoldDB" id="A0AAV0NRY9"/>
<accession>A0AAV0NRY9</accession>
<evidence type="ECO:0000256" key="2">
    <source>
        <dbReference type="ARBA" id="ARBA00022692"/>
    </source>
</evidence>
<evidence type="ECO:0000259" key="7">
    <source>
        <dbReference type="Pfam" id="PF03168"/>
    </source>
</evidence>
<name>A0AAV0NRY9_9ROSI</name>
<comment type="subcellular location">
    <subcellularLocation>
        <location evidence="1">Membrane</location>
        <topology evidence="1">Single-pass membrane protein</topology>
    </subcellularLocation>
</comment>
<keyword evidence="4 6" id="KW-0472">Membrane</keyword>
<feature type="compositionally biased region" description="Basic and acidic residues" evidence="5">
    <location>
        <begin position="1"/>
        <end position="25"/>
    </location>
</feature>
<feature type="compositionally biased region" description="Polar residues" evidence="5">
    <location>
        <begin position="26"/>
        <end position="35"/>
    </location>
</feature>
<evidence type="ECO:0000256" key="5">
    <source>
        <dbReference type="SAM" id="MobiDB-lite"/>
    </source>
</evidence>
<sequence length="256" mass="28284">MDNRQGEHNEGYSSDFDKTKPEHSILDNSHPSSIATIKPPPGRRRVPRYREEGDNVGGERGCCVKCMCCCFCLWLLIILSLVGILVMLYSILQPRPPSFNIQYFQVNAFNLRPNFGNTTLTTEFFLTLKSQNPNKGIGFFYGRGSSVSMLYNGTTIISSGKLPTFQQTAESTNLMNVTLDGMSNFESELQDSLAENEKGGRIPLLVMVNSPAAVVLRSFPLREIAVFVNGSLVVDSLIPGRNPKILSSQYVCSVGL</sequence>
<evidence type="ECO:0000313" key="9">
    <source>
        <dbReference type="Proteomes" id="UP001154282"/>
    </source>
</evidence>
<dbReference type="InterPro" id="IPR004864">
    <property type="entry name" value="LEA_2"/>
</dbReference>
<dbReference type="InterPro" id="IPR044839">
    <property type="entry name" value="NDR1-like"/>
</dbReference>